<evidence type="ECO:0000256" key="1">
    <source>
        <dbReference type="ARBA" id="ARBA00004613"/>
    </source>
</evidence>
<keyword evidence="4" id="KW-0325">Glycoprotein</keyword>
<comment type="caution">
    <text evidence="7">The sequence shown here is derived from an EMBL/GenBank/DDBJ whole genome shotgun (WGS) entry which is preliminary data.</text>
</comment>
<evidence type="ECO:0000256" key="3">
    <source>
        <dbReference type="ARBA" id="ARBA00022525"/>
    </source>
</evidence>
<evidence type="ECO:0000256" key="5">
    <source>
        <dbReference type="SAM" id="SignalP"/>
    </source>
</evidence>
<dbReference type="Pfam" id="PF02221">
    <property type="entry name" value="E1_DerP2_DerF2"/>
    <property type="match status" value="1"/>
</dbReference>
<protein>
    <recommendedName>
        <fullName evidence="6">MD-2-related lipid-recognition domain-containing protein</fullName>
    </recommendedName>
</protein>
<feature type="chain" id="PRO_5038276545" description="MD-2-related lipid-recognition domain-containing protein" evidence="5">
    <location>
        <begin position="18"/>
        <end position="172"/>
    </location>
</feature>
<keyword evidence="5" id="KW-0732">Signal</keyword>
<comment type="similarity">
    <text evidence="2">Belongs to the NPC2 family.</text>
</comment>
<dbReference type="OrthoDB" id="6489092at2759"/>
<dbReference type="Gene3D" id="2.60.40.770">
    <property type="match status" value="1"/>
</dbReference>
<evidence type="ECO:0000256" key="4">
    <source>
        <dbReference type="ARBA" id="ARBA00023180"/>
    </source>
</evidence>
<dbReference type="FunFam" id="2.60.40.770:FF:000001">
    <property type="entry name" value="NPC intracellular cholesterol transporter 2"/>
    <property type="match status" value="1"/>
</dbReference>
<dbReference type="SUPFAM" id="SSF81296">
    <property type="entry name" value="E set domains"/>
    <property type="match status" value="1"/>
</dbReference>
<feature type="domain" description="MD-2-related lipid-recognition" evidence="6">
    <location>
        <begin position="20"/>
        <end position="154"/>
    </location>
</feature>
<dbReference type="Proteomes" id="UP000791440">
    <property type="component" value="Unassembled WGS sequence"/>
</dbReference>
<comment type="subcellular location">
    <subcellularLocation>
        <location evidence="1">Secreted</location>
    </subcellularLocation>
</comment>
<keyword evidence="3" id="KW-0964">Secreted</keyword>
<dbReference type="GO" id="GO:0005576">
    <property type="term" value="C:extracellular region"/>
    <property type="evidence" value="ECO:0007669"/>
    <property type="project" value="UniProtKB-SubCell"/>
</dbReference>
<reference evidence="7" key="2">
    <citation type="submission" date="2020-12" db="EMBL/GenBank/DDBJ databases">
        <authorList>
            <person name="Kanost M."/>
        </authorList>
    </citation>
    <scope>NUCLEOTIDE SEQUENCE</scope>
</reference>
<proteinExistence type="inferred from homology"/>
<gene>
    <name evidence="7" type="ORF">O3G_MSEX011131</name>
</gene>
<keyword evidence="8" id="KW-1185">Reference proteome</keyword>
<organism evidence="7 8">
    <name type="scientific">Manduca sexta</name>
    <name type="common">Tobacco hawkmoth</name>
    <name type="synonym">Tobacco hornworm</name>
    <dbReference type="NCBI Taxonomy" id="7130"/>
    <lineage>
        <taxon>Eukaryota</taxon>
        <taxon>Metazoa</taxon>
        <taxon>Ecdysozoa</taxon>
        <taxon>Arthropoda</taxon>
        <taxon>Hexapoda</taxon>
        <taxon>Insecta</taxon>
        <taxon>Pterygota</taxon>
        <taxon>Neoptera</taxon>
        <taxon>Endopterygota</taxon>
        <taxon>Lepidoptera</taxon>
        <taxon>Glossata</taxon>
        <taxon>Ditrysia</taxon>
        <taxon>Bombycoidea</taxon>
        <taxon>Sphingidae</taxon>
        <taxon>Sphinginae</taxon>
        <taxon>Sphingini</taxon>
        <taxon>Manduca</taxon>
    </lineage>
</organism>
<feature type="signal peptide" evidence="5">
    <location>
        <begin position="1"/>
        <end position="17"/>
    </location>
</feature>
<dbReference type="InterPro" id="IPR003172">
    <property type="entry name" value="ML_dom"/>
</dbReference>
<dbReference type="AlphaFoldDB" id="A0A921ZJ30"/>
<sequence length="172" mass="18895">MLRLVILFCSVFALARSQSTAVSQCTAHPGDLPINTYILGCTTPPCILPQLEDCVIDVIFRAPRAIQSMRTLATAYLSVGPITMPVPYDLQANAVTCNFLTNTFCPLLAGEVVQYQLRMFIESFFPAGTATTIEFRVVDQNNVPVLCLRAPVIINPPRNNARNITIGEFDQS</sequence>
<name>A0A921ZJ30_MANSE</name>
<evidence type="ECO:0000313" key="7">
    <source>
        <dbReference type="EMBL" id="KAG6458937.1"/>
    </source>
</evidence>
<dbReference type="EMBL" id="JH668602">
    <property type="protein sequence ID" value="KAG6458936.1"/>
    <property type="molecule type" value="Genomic_DNA"/>
</dbReference>
<evidence type="ECO:0000256" key="2">
    <source>
        <dbReference type="ARBA" id="ARBA00006370"/>
    </source>
</evidence>
<dbReference type="EMBL" id="JH668602">
    <property type="protein sequence ID" value="KAG6458937.1"/>
    <property type="molecule type" value="Genomic_DNA"/>
</dbReference>
<evidence type="ECO:0000313" key="8">
    <source>
        <dbReference type="Proteomes" id="UP000791440"/>
    </source>
</evidence>
<reference evidence="7" key="1">
    <citation type="journal article" date="2016" name="Insect Biochem. Mol. Biol.">
        <title>Multifaceted biological insights from a draft genome sequence of the tobacco hornworm moth, Manduca sexta.</title>
        <authorList>
            <person name="Kanost M.R."/>
            <person name="Arrese E.L."/>
            <person name="Cao X."/>
            <person name="Chen Y.R."/>
            <person name="Chellapilla S."/>
            <person name="Goldsmith M.R."/>
            <person name="Grosse-Wilde E."/>
            <person name="Heckel D.G."/>
            <person name="Herndon N."/>
            <person name="Jiang H."/>
            <person name="Papanicolaou A."/>
            <person name="Qu J."/>
            <person name="Soulages J.L."/>
            <person name="Vogel H."/>
            <person name="Walters J."/>
            <person name="Waterhouse R.M."/>
            <person name="Ahn S.J."/>
            <person name="Almeida F.C."/>
            <person name="An C."/>
            <person name="Aqrawi P."/>
            <person name="Bretschneider A."/>
            <person name="Bryant W.B."/>
            <person name="Bucks S."/>
            <person name="Chao H."/>
            <person name="Chevignon G."/>
            <person name="Christen J.M."/>
            <person name="Clarke D.F."/>
            <person name="Dittmer N.T."/>
            <person name="Ferguson L.C.F."/>
            <person name="Garavelou S."/>
            <person name="Gordon K.H.J."/>
            <person name="Gunaratna R.T."/>
            <person name="Han Y."/>
            <person name="Hauser F."/>
            <person name="He Y."/>
            <person name="Heidel-Fischer H."/>
            <person name="Hirsh A."/>
            <person name="Hu Y."/>
            <person name="Jiang H."/>
            <person name="Kalra D."/>
            <person name="Klinner C."/>
            <person name="Konig C."/>
            <person name="Kovar C."/>
            <person name="Kroll A.R."/>
            <person name="Kuwar S.S."/>
            <person name="Lee S.L."/>
            <person name="Lehman R."/>
            <person name="Li K."/>
            <person name="Li Z."/>
            <person name="Liang H."/>
            <person name="Lovelace S."/>
            <person name="Lu Z."/>
            <person name="Mansfield J.H."/>
            <person name="McCulloch K.J."/>
            <person name="Mathew T."/>
            <person name="Morton B."/>
            <person name="Muzny D.M."/>
            <person name="Neunemann D."/>
            <person name="Ongeri F."/>
            <person name="Pauchet Y."/>
            <person name="Pu L.L."/>
            <person name="Pyrousis I."/>
            <person name="Rao X.J."/>
            <person name="Redding A."/>
            <person name="Roesel C."/>
            <person name="Sanchez-Gracia A."/>
            <person name="Schaack S."/>
            <person name="Shukla A."/>
            <person name="Tetreau G."/>
            <person name="Wang Y."/>
            <person name="Xiong G.H."/>
            <person name="Traut W."/>
            <person name="Walsh T.K."/>
            <person name="Worley K.C."/>
            <person name="Wu D."/>
            <person name="Wu W."/>
            <person name="Wu Y.Q."/>
            <person name="Zhang X."/>
            <person name="Zou Z."/>
            <person name="Zucker H."/>
            <person name="Briscoe A.D."/>
            <person name="Burmester T."/>
            <person name="Clem R.J."/>
            <person name="Feyereisen R."/>
            <person name="Grimmelikhuijzen C.J.P."/>
            <person name="Hamodrakas S.J."/>
            <person name="Hansson B.S."/>
            <person name="Huguet E."/>
            <person name="Jermiin L.S."/>
            <person name="Lan Q."/>
            <person name="Lehman H.K."/>
            <person name="Lorenzen M."/>
            <person name="Merzendorfer H."/>
            <person name="Michalopoulos I."/>
            <person name="Morton D.B."/>
            <person name="Muthukrishnan S."/>
            <person name="Oakeshott J.G."/>
            <person name="Palmer W."/>
            <person name="Park Y."/>
            <person name="Passarelli A.L."/>
            <person name="Rozas J."/>
            <person name="Schwartz L.M."/>
            <person name="Smith W."/>
            <person name="Southgate A."/>
            <person name="Vilcinskas A."/>
            <person name="Vogt R."/>
            <person name="Wang P."/>
            <person name="Werren J."/>
            <person name="Yu X.Q."/>
            <person name="Zhou J.J."/>
            <person name="Brown S.J."/>
            <person name="Scherer S.E."/>
            <person name="Richards S."/>
            <person name="Blissard G.W."/>
        </authorList>
    </citation>
    <scope>NUCLEOTIDE SEQUENCE</scope>
</reference>
<evidence type="ECO:0000259" key="6">
    <source>
        <dbReference type="Pfam" id="PF02221"/>
    </source>
</evidence>
<accession>A0A921ZJ30</accession>
<dbReference type="InterPro" id="IPR014756">
    <property type="entry name" value="Ig_E-set"/>
</dbReference>